<evidence type="ECO:0000313" key="2">
    <source>
        <dbReference type="Proteomes" id="UP000679848"/>
    </source>
</evidence>
<dbReference type="RefSeq" id="WP_213543826.1">
    <property type="nucleotide sequence ID" value="NZ_AP023421.1"/>
</dbReference>
<geneLocation type="plasmid" evidence="1 2">
    <name>pMM59_01</name>
</geneLocation>
<reference evidence="1" key="1">
    <citation type="submission" date="2020-09" db="EMBL/GenBank/DDBJ databases">
        <title>New species isolated from human feces.</title>
        <authorList>
            <person name="Kitahara M."/>
            <person name="Shigeno Y."/>
            <person name="Shime M."/>
            <person name="Matsumoto Y."/>
            <person name="Nakamura S."/>
            <person name="Motooka D."/>
            <person name="Fukuoka S."/>
            <person name="Nishikawa H."/>
            <person name="Benno Y."/>
        </authorList>
    </citation>
    <scope>NUCLEOTIDE SEQUENCE</scope>
    <source>
        <strain evidence="1">MM59</strain>
        <plasmid evidence="1">pMM59_01</plasmid>
    </source>
</reference>
<dbReference type="EMBL" id="AP023421">
    <property type="protein sequence ID" value="BCK85882.1"/>
    <property type="molecule type" value="Genomic_DNA"/>
</dbReference>
<evidence type="ECO:0000313" key="1">
    <source>
        <dbReference type="EMBL" id="BCK85882.1"/>
    </source>
</evidence>
<keyword evidence="2" id="KW-1185">Reference proteome</keyword>
<gene>
    <name evidence="1" type="ORF">MM59RIKEN_32010</name>
</gene>
<name>A0A830QX03_9FIRM</name>
<proteinExistence type="predicted"/>
<organism evidence="1 2">
    <name type="scientific">Pusillibacter faecalis</name>
    <dbReference type="NCBI Taxonomy" id="2714358"/>
    <lineage>
        <taxon>Bacteria</taxon>
        <taxon>Bacillati</taxon>
        <taxon>Bacillota</taxon>
        <taxon>Clostridia</taxon>
        <taxon>Eubacteriales</taxon>
        <taxon>Oscillospiraceae</taxon>
        <taxon>Pusillibacter</taxon>
    </lineage>
</organism>
<dbReference type="Proteomes" id="UP000679848">
    <property type="component" value="Plasmid pMM59_01"/>
</dbReference>
<protein>
    <submittedName>
        <fullName evidence="1">Uncharacterized protein</fullName>
    </submittedName>
</protein>
<dbReference type="KEGG" id="pfaa:MM59RIKEN_32010"/>
<accession>A0A830QX03</accession>
<sequence length="55" mass="6485">MPKYAEFLNCTGTPKAEKAFLLEYQKAVLLTLQKEGIIDQFQLEECIKKMELQYR</sequence>
<dbReference type="AlphaFoldDB" id="A0A830QX03"/>
<keyword evidence="1" id="KW-0614">Plasmid</keyword>